<keyword evidence="4" id="KW-0187">Copper transport</keyword>
<sequence length="212" mass="22741">MSASMSMSMSGMAPSSTTATAAATTSAAGHSMGGMSMSGGAPKCKISMLWNWYTIDACFISRTWHITSNGMFAVSCIGVAFLVVALEFLRRLGKEYDAAMLRQFQRHAAPRTAESKTPGSPDNCAREPTYVVFRPTPLQQLIRSLIHMVQFGVAYIIMLLAMYYNGYIIISIFLGAFLGKFLCDWGAQKVALGQVANGNDANGASEATVCCG</sequence>
<keyword evidence="6" id="KW-1185">Reference proteome</keyword>
<keyword evidence="3 4" id="KW-0472">Membrane</keyword>
<keyword evidence="4" id="KW-0406">Ion transport</keyword>
<organism evidence="5 6">
    <name type="scientific">Coniosporium apollinis</name>
    <dbReference type="NCBI Taxonomy" id="61459"/>
    <lineage>
        <taxon>Eukaryota</taxon>
        <taxon>Fungi</taxon>
        <taxon>Dikarya</taxon>
        <taxon>Ascomycota</taxon>
        <taxon>Pezizomycotina</taxon>
        <taxon>Dothideomycetes</taxon>
        <taxon>Dothideomycetes incertae sedis</taxon>
        <taxon>Coniosporium</taxon>
    </lineage>
</organism>
<dbReference type="PANTHER" id="PTHR12483:SF79">
    <property type="entry name" value="COPPER TRANSPORT PROTEIN"/>
    <property type="match status" value="1"/>
</dbReference>
<dbReference type="Pfam" id="PF04145">
    <property type="entry name" value="Ctr"/>
    <property type="match status" value="1"/>
</dbReference>
<dbReference type="InterPro" id="IPR007274">
    <property type="entry name" value="Cop_transporter"/>
</dbReference>
<keyword evidence="4" id="KW-0813">Transport</keyword>
<evidence type="ECO:0000256" key="2">
    <source>
        <dbReference type="ARBA" id="ARBA00022989"/>
    </source>
</evidence>
<keyword evidence="4" id="KW-0186">Copper</keyword>
<comment type="similarity">
    <text evidence="4">Belongs to the copper transporter (Ctr) (TC 1.A.56) family. SLC31A subfamily.</text>
</comment>
<comment type="subcellular location">
    <subcellularLocation>
        <location evidence="4">Membrane</location>
        <topology evidence="4">Multi-pass membrane protein</topology>
    </subcellularLocation>
</comment>
<proteinExistence type="inferred from homology"/>
<evidence type="ECO:0000313" key="6">
    <source>
        <dbReference type="Proteomes" id="UP001172684"/>
    </source>
</evidence>
<gene>
    <name evidence="5" type="ORF">H2201_006310</name>
</gene>
<accession>A0ABQ9NM53</accession>
<dbReference type="PANTHER" id="PTHR12483">
    <property type="entry name" value="SOLUTE CARRIER FAMILY 31 COPPER TRANSPORTERS"/>
    <property type="match status" value="1"/>
</dbReference>
<dbReference type="Proteomes" id="UP001172684">
    <property type="component" value="Unassembled WGS sequence"/>
</dbReference>
<name>A0ABQ9NM53_9PEZI</name>
<comment type="caution">
    <text evidence="5">The sequence shown here is derived from an EMBL/GenBank/DDBJ whole genome shotgun (WGS) entry which is preliminary data.</text>
</comment>
<evidence type="ECO:0000313" key="5">
    <source>
        <dbReference type="EMBL" id="KAJ9661830.1"/>
    </source>
</evidence>
<reference evidence="5" key="1">
    <citation type="submission" date="2022-10" db="EMBL/GenBank/DDBJ databases">
        <title>Culturing micro-colonial fungi from biological soil crusts in the Mojave desert and describing Neophaeococcomyces mojavensis, and introducing the new genera and species Taxawa tesnikishii.</title>
        <authorList>
            <person name="Kurbessoian T."/>
            <person name="Stajich J.E."/>
        </authorList>
    </citation>
    <scope>NUCLEOTIDE SEQUENCE</scope>
    <source>
        <strain evidence="5">TK_1</strain>
    </source>
</reference>
<evidence type="ECO:0000256" key="1">
    <source>
        <dbReference type="ARBA" id="ARBA00022692"/>
    </source>
</evidence>
<keyword evidence="2 4" id="KW-1133">Transmembrane helix</keyword>
<evidence type="ECO:0000256" key="3">
    <source>
        <dbReference type="ARBA" id="ARBA00023136"/>
    </source>
</evidence>
<keyword evidence="1 4" id="KW-0812">Transmembrane</keyword>
<feature type="transmembrane region" description="Helical" evidence="4">
    <location>
        <begin position="64"/>
        <end position="86"/>
    </location>
</feature>
<evidence type="ECO:0000256" key="4">
    <source>
        <dbReference type="RuleBase" id="RU367022"/>
    </source>
</evidence>
<dbReference type="EMBL" id="JAPDRL010000054">
    <property type="protein sequence ID" value="KAJ9661830.1"/>
    <property type="molecule type" value="Genomic_DNA"/>
</dbReference>
<protein>
    <recommendedName>
        <fullName evidence="4">Copper transport protein</fullName>
    </recommendedName>
</protein>